<dbReference type="AlphaFoldDB" id="W9HQD2"/>
<gene>
    <name evidence="4" type="ORF">FOYG_11962</name>
</gene>
<sequence>MVEDHTRENRCLFTPGARATWRKAYFIDAKQLGGGTQPDIVVSQMGIGKDVIETVLATDGKAGIDFYEFLSLGGYNVVITLVENSAFYANAEGNGHCPAFNVKVEDTTGAGDTLTGTYASDYKRKEGDGGWDIRNAVVRANKAAAIKGQSLGAQEIIPWSEDIGSFDAPLKGLDFQSSKAPRGPGGGA</sequence>
<dbReference type="OrthoDB" id="415590at2759"/>
<reference evidence="4 5" key="1">
    <citation type="submission" date="2011-06" db="EMBL/GenBank/DDBJ databases">
        <title>The Genome Sequence of Fusarium oxysporum FOSC 3-a.</title>
        <authorList>
            <consortium name="The Broad Institute Genome Sequencing Platform"/>
            <person name="Ma L.-J."/>
            <person name="Gale L.R."/>
            <person name="Schwartz D.C."/>
            <person name="Zhou S."/>
            <person name="Corby-Kistler H."/>
            <person name="Young S.K."/>
            <person name="Zeng Q."/>
            <person name="Gargeya S."/>
            <person name="Fitzgerald M."/>
            <person name="Haas B."/>
            <person name="Abouelleil A."/>
            <person name="Alvarado L."/>
            <person name="Arachchi H.M."/>
            <person name="Berlin A."/>
            <person name="Brown A."/>
            <person name="Chapman S.B."/>
            <person name="Chen Z."/>
            <person name="Dunbar C."/>
            <person name="Freedman E."/>
            <person name="Gearin G."/>
            <person name="Gellesch M."/>
            <person name="Goldberg J."/>
            <person name="Griggs A."/>
            <person name="Gujja S."/>
            <person name="Heiman D."/>
            <person name="Howarth C."/>
            <person name="Larson L."/>
            <person name="Lui A."/>
            <person name="MacDonald P.J.P."/>
            <person name="Mehta T."/>
            <person name="Montmayeur A."/>
            <person name="Murphy C."/>
            <person name="Neiman D."/>
            <person name="Pearson M."/>
            <person name="Priest M."/>
            <person name="Roberts A."/>
            <person name="Saif S."/>
            <person name="Shea T."/>
            <person name="Shenoy N."/>
            <person name="Sisk P."/>
            <person name="Stolte C."/>
            <person name="Sykes S."/>
            <person name="Wortman J."/>
            <person name="Nusbaum C."/>
            <person name="Birren B."/>
        </authorList>
    </citation>
    <scope>NUCLEOTIDE SEQUENCE [LARGE SCALE GENOMIC DNA]</scope>
    <source>
        <strain evidence="5">FOSC 3-a</strain>
    </source>
</reference>
<dbReference type="Gene3D" id="3.40.1190.20">
    <property type="match status" value="1"/>
</dbReference>
<keyword evidence="2" id="KW-0418">Kinase</keyword>
<dbReference type="PANTHER" id="PTHR10584">
    <property type="entry name" value="SUGAR KINASE"/>
    <property type="match status" value="1"/>
</dbReference>
<dbReference type="PANTHER" id="PTHR10584:SF166">
    <property type="entry name" value="RIBOKINASE"/>
    <property type="match status" value="1"/>
</dbReference>
<dbReference type="SUPFAM" id="SSF53613">
    <property type="entry name" value="Ribokinase-like"/>
    <property type="match status" value="1"/>
</dbReference>
<evidence type="ECO:0000259" key="3">
    <source>
        <dbReference type="Pfam" id="PF00294"/>
    </source>
</evidence>
<evidence type="ECO:0000256" key="1">
    <source>
        <dbReference type="ARBA" id="ARBA00022679"/>
    </source>
</evidence>
<feature type="domain" description="Carbohydrate kinase PfkB" evidence="3">
    <location>
        <begin position="73"/>
        <end position="158"/>
    </location>
</feature>
<dbReference type="EMBL" id="JH717846">
    <property type="protein sequence ID" value="EWY84517.1"/>
    <property type="molecule type" value="Genomic_DNA"/>
</dbReference>
<accession>W9HQD2</accession>
<dbReference type="GO" id="GO:0016301">
    <property type="term" value="F:kinase activity"/>
    <property type="evidence" value="ECO:0007669"/>
    <property type="project" value="UniProtKB-KW"/>
</dbReference>
<organism evidence="4 5">
    <name type="scientific">Fusarium oxysporum NRRL 32931</name>
    <dbReference type="NCBI Taxonomy" id="660029"/>
    <lineage>
        <taxon>Eukaryota</taxon>
        <taxon>Fungi</taxon>
        <taxon>Dikarya</taxon>
        <taxon>Ascomycota</taxon>
        <taxon>Pezizomycotina</taxon>
        <taxon>Sordariomycetes</taxon>
        <taxon>Hypocreomycetidae</taxon>
        <taxon>Hypocreales</taxon>
        <taxon>Nectriaceae</taxon>
        <taxon>Fusarium</taxon>
        <taxon>Fusarium oxysporum species complex</taxon>
    </lineage>
</organism>
<dbReference type="Pfam" id="PF00294">
    <property type="entry name" value="PfkB"/>
    <property type="match status" value="1"/>
</dbReference>
<evidence type="ECO:0000313" key="5">
    <source>
        <dbReference type="Proteomes" id="UP000030753"/>
    </source>
</evidence>
<dbReference type="InterPro" id="IPR011611">
    <property type="entry name" value="PfkB_dom"/>
</dbReference>
<proteinExistence type="predicted"/>
<dbReference type="Proteomes" id="UP000030753">
    <property type="component" value="Unassembled WGS sequence"/>
</dbReference>
<evidence type="ECO:0000313" key="4">
    <source>
        <dbReference type="EMBL" id="EWY84517.1"/>
    </source>
</evidence>
<keyword evidence="1" id="KW-0808">Transferase</keyword>
<dbReference type="HOGENOM" id="CLU_1602760_0_0_1"/>
<evidence type="ECO:0000256" key="2">
    <source>
        <dbReference type="ARBA" id="ARBA00022777"/>
    </source>
</evidence>
<protein>
    <recommendedName>
        <fullName evidence="3">Carbohydrate kinase PfkB domain-containing protein</fullName>
    </recommendedName>
</protein>
<dbReference type="InterPro" id="IPR029056">
    <property type="entry name" value="Ribokinase-like"/>
</dbReference>
<name>W9HQD2_FUSOX</name>